<evidence type="ECO:0000256" key="1">
    <source>
        <dbReference type="ARBA" id="ARBA00007689"/>
    </source>
</evidence>
<accession>A0A2X2YKC8</accession>
<protein>
    <submittedName>
        <fullName evidence="4">YciI-like protein</fullName>
    </submittedName>
</protein>
<dbReference type="Pfam" id="PF03795">
    <property type="entry name" value="YCII"/>
    <property type="match status" value="1"/>
</dbReference>
<evidence type="ECO:0000313" key="6">
    <source>
        <dbReference type="Proteomes" id="UP000553981"/>
    </source>
</evidence>
<dbReference type="Proteomes" id="UP000553981">
    <property type="component" value="Unassembled WGS sequence"/>
</dbReference>
<evidence type="ECO:0000313" key="3">
    <source>
        <dbReference type="EMBL" id="NMW87751.1"/>
    </source>
</evidence>
<dbReference type="EMBL" id="UASJ01000001">
    <property type="protein sequence ID" value="SQB64564.1"/>
    <property type="molecule type" value="Genomic_DNA"/>
</dbReference>
<reference evidence="4 5" key="1">
    <citation type="submission" date="2018-06" db="EMBL/GenBank/DDBJ databases">
        <authorList>
            <consortium name="Pathogen Informatics"/>
            <person name="Doyle S."/>
        </authorList>
    </citation>
    <scope>NUCLEOTIDE SEQUENCE [LARGE SCALE GENOMIC DNA]</scope>
    <source>
        <strain evidence="4 5">NCTC11820</strain>
    </source>
</reference>
<evidence type="ECO:0000313" key="5">
    <source>
        <dbReference type="Proteomes" id="UP000250245"/>
    </source>
</evidence>
<evidence type="ECO:0000313" key="4">
    <source>
        <dbReference type="EMBL" id="SQB64564.1"/>
    </source>
</evidence>
<reference evidence="3 6" key="2">
    <citation type="submission" date="2020-04" db="EMBL/GenBank/DDBJ databases">
        <title>Antimicrobial susceptibility and clonality of vaginal-derived multi-drug resistant Mobiluncus isolates in China.</title>
        <authorList>
            <person name="Zhang X."/>
        </authorList>
    </citation>
    <scope>NUCLEOTIDE SEQUENCE [LARGE SCALE GENOMIC DNA]</scope>
    <source>
        <strain evidence="3 6">19</strain>
    </source>
</reference>
<dbReference type="RefSeq" id="WP_004006820.1">
    <property type="nucleotide sequence ID" value="NZ_CAMUDJ010000003.1"/>
</dbReference>
<dbReference type="Proteomes" id="UP000250245">
    <property type="component" value="Unassembled WGS sequence"/>
</dbReference>
<name>A0A2X2YKC8_9ACTO</name>
<dbReference type="InterPro" id="IPR005545">
    <property type="entry name" value="YCII"/>
</dbReference>
<dbReference type="EMBL" id="JABCUI010000004">
    <property type="protein sequence ID" value="NMW87751.1"/>
    <property type="molecule type" value="Genomic_DNA"/>
</dbReference>
<sequence>MSKVVVIYHYDPAREADRATIRPEHLAYLGNLEKSGKLQAAGAWMNETEKPGALLLMNVETPEEALMFLKHDPNQVHGIVQAIETHQWGPAIGS</sequence>
<dbReference type="PANTHER" id="PTHR33606:SF3">
    <property type="entry name" value="PROTEIN YCII"/>
    <property type="match status" value="1"/>
</dbReference>
<dbReference type="InterPro" id="IPR011008">
    <property type="entry name" value="Dimeric_a/b-barrel"/>
</dbReference>
<dbReference type="Gene3D" id="3.30.70.1060">
    <property type="entry name" value="Dimeric alpha+beta barrel"/>
    <property type="match status" value="1"/>
</dbReference>
<dbReference type="GeneID" id="55565782"/>
<dbReference type="InterPro" id="IPR051807">
    <property type="entry name" value="Sec-metab_biosynth-assoc"/>
</dbReference>
<comment type="similarity">
    <text evidence="1">Belongs to the YciI family.</text>
</comment>
<dbReference type="AlphaFoldDB" id="A0A2X2YKC8"/>
<dbReference type="PANTHER" id="PTHR33606">
    <property type="entry name" value="PROTEIN YCII"/>
    <property type="match status" value="1"/>
</dbReference>
<organism evidence="4 5">
    <name type="scientific">Mobiluncus curtisii</name>
    <dbReference type="NCBI Taxonomy" id="2051"/>
    <lineage>
        <taxon>Bacteria</taxon>
        <taxon>Bacillati</taxon>
        <taxon>Actinomycetota</taxon>
        <taxon>Actinomycetes</taxon>
        <taxon>Actinomycetales</taxon>
        <taxon>Actinomycetaceae</taxon>
        <taxon>Mobiluncus</taxon>
    </lineage>
</organism>
<feature type="domain" description="YCII-related" evidence="2">
    <location>
        <begin position="4"/>
        <end position="88"/>
    </location>
</feature>
<dbReference type="SUPFAM" id="SSF54909">
    <property type="entry name" value="Dimeric alpha+beta barrel"/>
    <property type="match status" value="1"/>
</dbReference>
<proteinExistence type="inferred from homology"/>
<evidence type="ECO:0000259" key="2">
    <source>
        <dbReference type="Pfam" id="PF03795"/>
    </source>
</evidence>
<gene>
    <name evidence="3" type="ORF">HHJ67_08370</name>
    <name evidence="4" type="ORF">NCTC11820_00913</name>
</gene>